<accession>A0A481Z5U0</accession>
<dbReference type="Gene3D" id="3.40.50.12760">
    <property type="match status" value="1"/>
</dbReference>
<dbReference type="SUPFAM" id="SSF53335">
    <property type="entry name" value="S-adenosyl-L-methionine-dependent methyltransferases"/>
    <property type="match status" value="2"/>
</dbReference>
<dbReference type="Pfam" id="PF13489">
    <property type="entry name" value="Methyltransf_23"/>
    <property type="match status" value="1"/>
</dbReference>
<proteinExistence type="predicted"/>
<dbReference type="InterPro" id="IPR022035">
    <property type="entry name" value="PCIF1_WW"/>
</dbReference>
<evidence type="ECO:0000259" key="2">
    <source>
        <dbReference type="Pfam" id="PF12237"/>
    </source>
</evidence>
<dbReference type="EMBL" id="MK500486">
    <property type="protein sequence ID" value="QBK90450.1"/>
    <property type="molecule type" value="Genomic_DNA"/>
</dbReference>
<reference evidence="3" key="1">
    <citation type="journal article" date="2019" name="MBio">
        <title>Virus Genomes from Deep Sea Sediments Expand the Ocean Megavirome and Support Independent Origins of Viral Gigantism.</title>
        <authorList>
            <person name="Backstrom D."/>
            <person name="Yutin N."/>
            <person name="Jorgensen S.L."/>
            <person name="Dharamshi J."/>
            <person name="Homa F."/>
            <person name="Zaremba-Niedwiedzka K."/>
            <person name="Spang A."/>
            <person name="Wolf Y.I."/>
            <person name="Koonin E.V."/>
            <person name="Ettema T.J."/>
        </authorList>
    </citation>
    <scope>NUCLEOTIDE SEQUENCE</scope>
</reference>
<dbReference type="Pfam" id="PF12237">
    <property type="entry name" value="PCIF1_WW"/>
    <property type="match status" value="1"/>
</dbReference>
<dbReference type="GO" id="GO:0006370">
    <property type="term" value="P:7-methylguanosine mRNA capping"/>
    <property type="evidence" value="ECO:0007669"/>
    <property type="project" value="UniProtKB-ARBA"/>
</dbReference>
<feature type="domain" description="Ribosomal RNA methyltransferase FtsJ" evidence="1">
    <location>
        <begin position="716"/>
        <end position="919"/>
    </location>
</feature>
<dbReference type="InterPro" id="IPR002877">
    <property type="entry name" value="RNA_MeTrfase_FtsJ_dom"/>
</dbReference>
<dbReference type="Gene3D" id="3.40.50.150">
    <property type="entry name" value="Vaccinia Virus protein VP39"/>
    <property type="match status" value="1"/>
</dbReference>
<gene>
    <name evidence="3" type="ORF">LCPAC103_01310</name>
</gene>
<dbReference type="GO" id="GO:0004483">
    <property type="term" value="F:methyltransferase cap1 activity"/>
    <property type="evidence" value="ECO:0007669"/>
    <property type="project" value="TreeGrafter"/>
</dbReference>
<protein>
    <submittedName>
        <fullName evidence="3">Phosphorylated CTD interacting factor 1 WW domain protein</fullName>
    </submittedName>
</protein>
<sequence length="1040" mass="117832">MRHTNYDSIDLAYSYLQCQALVIHPNIELKNIALLEPIITHFHEVISRMVTIKAVKKSKARIIDSIFARWYFAQFVHDRCELNYYIPYNAINFQTIHEDLEYIYGEAQPILAKQVIEALNLTALCNKAVGEITAYIKNGEYNSPYQIHKSITTKYISLALEGITVTTGFRTVFVTKSVYNSLEQSYQRFSDKRESLDVLVWSLVNRYMSLKIYNLQLAILPSLYKELQRTLDLQFETFASGINKFYDHYCSLFYDIEVNFGSRGSFFGFTPKKGFYSVNPPYDIVIIQLAIARVLAALKIATQKLGFFISLPVWDRASLTILQRTRTIRMPEHITPFPAVEQIKHSGYLQYHKIFHESDFAYYDYQSAKIKKVSNTHIFVISNEDLTSIDFDSIFETAKMTAKAVTETPISFDNIIQASTDPTVAYLKLRDSFTTDRPDDTRESMYKLLATETLIPSVAEKPGTERTMERVQHLLQLLPADNLINTFLDVGCGNAEITVAIAQAYQIPAGGVYCADVFPATEFTTPTVQYSQVKDNHIDLPDQSMDLITAFVAMHHFENFDAMMKEINRILKPGGYLFFREHDVPLTRNEVIVKYLDELHTKYADHPGGPINYLNRANLKSTLVTDFGFIHIDDLDYPYPSNPQQLYHSLFKKAGPDLPQRTSTKQFLSVAGYDNYKKLSIAKPAYAKIGNFSRIRSATNPFEKIPFPILAGTATTRAGLKLANIDAIYGITMHRTGFLAKNTNNQLIFADLAGGPGGFAQYLLWRDNIAMGMGITLRTSDRGLAWDTKLLDLTRFSRSYGVDNTGNLYTNTTAFPEEFLRKFPDGADLVVADGGFSVEGREEQQEQLSTRLILTEMLTAIRILGNGPSVFVCKVFDSLTLMMAQLLYLCANVFEQIDLFKPVSSRPANSERYLICSGFKRAQATDIAYILDQANQAYADGKTPFSLIDNELPTDFLDWLKRRNDSSINLQLKSAIEIIKLARSIQESRRLKLPTTQLNLNRALVVWNLPDGLDILSPAKGVRTGARSRPVRSSGLSRRS</sequence>
<dbReference type="PANTHER" id="PTHR16121">
    <property type="entry name" value="CAP-SPECIFIC MRNA (NUCLEOSIDE-2'-O-)-METHYLTRANSFERASE 1-RELATED"/>
    <property type="match status" value="1"/>
</dbReference>
<evidence type="ECO:0000259" key="1">
    <source>
        <dbReference type="Pfam" id="PF01728"/>
    </source>
</evidence>
<feature type="domain" description="PCIF1 WW" evidence="2">
    <location>
        <begin position="180"/>
        <end position="323"/>
    </location>
</feature>
<name>A0A481Z5U0_9VIRU</name>
<dbReference type="GO" id="GO:0032259">
    <property type="term" value="P:methylation"/>
    <property type="evidence" value="ECO:0007669"/>
    <property type="project" value="InterPro"/>
</dbReference>
<dbReference type="InterPro" id="IPR050851">
    <property type="entry name" value="mRNA_Cap_2O-Ribose_MeTrfase"/>
</dbReference>
<dbReference type="CDD" id="cd02440">
    <property type="entry name" value="AdoMet_MTases"/>
    <property type="match status" value="1"/>
</dbReference>
<organism evidence="3">
    <name type="scientific">Pithovirus LCPAC103</name>
    <dbReference type="NCBI Taxonomy" id="2506588"/>
    <lineage>
        <taxon>Viruses</taxon>
        <taxon>Pithoviruses</taxon>
    </lineage>
</organism>
<evidence type="ECO:0000313" key="3">
    <source>
        <dbReference type="EMBL" id="QBK90450.1"/>
    </source>
</evidence>
<dbReference type="PANTHER" id="PTHR16121:SF0">
    <property type="entry name" value="CAP-SPECIFIC MRNA (NUCLEOSIDE-2'-O-)-METHYLTRANSFERASE 1"/>
    <property type="match status" value="1"/>
</dbReference>
<dbReference type="Pfam" id="PF01728">
    <property type="entry name" value="FtsJ"/>
    <property type="match status" value="1"/>
</dbReference>
<dbReference type="InterPro" id="IPR029063">
    <property type="entry name" value="SAM-dependent_MTases_sf"/>
</dbReference>